<gene>
    <name evidence="12" type="primary">sodA</name>
    <name evidence="12" type="ORF">AK812_SmicGene40733</name>
</gene>
<keyword evidence="7" id="KW-0408">Iron</keyword>
<dbReference type="InterPro" id="IPR029058">
    <property type="entry name" value="AB_hydrolase_fold"/>
</dbReference>
<evidence type="ECO:0000259" key="11">
    <source>
        <dbReference type="Pfam" id="PF12146"/>
    </source>
</evidence>
<evidence type="ECO:0000259" key="9">
    <source>
        <dbReference type="Pfam" id="PF00081"/>
    </source>
</evidence>
<evidence type="ECO:0000256" key="3">
    <source>
        <dbReference type="ARBA" id="ARBA00012682"/>
    </source>
</evidence>
<dbReference type="InterPro" id="IPR019833">
    <property type="entry name" value="Mn/Fe_SOD_BS"/>
</dbReference>
<dbReference type="FunFam" id="3.55.40.20:FF:000001">
    <property type="entry name" value="Superoxide dismutase"/>
    <property type="match status" value="1"/>
</dbReference>
<dbReference type="InterPro" id="IPR001189">
    <property type="entry name" value="Mn/Fe_SOD"/>
</dbReference>
<proteinExistence type="inferred from homology"/>
<evidence type="ECO:0000256" key="7">
    <source>
        <dbReference type="ARBA" id="ARBA00023004"/>
    </source>
</evidence>
<dbReference type="PANTHER" id="PTHR43595">
    <property type="entry name" value="37S RIBOSOMAL PROTEIN S26, MITOCHONDRIAL"/>
    <property type="match status" value="1"/>
</dbReference>
<dbReference type="AlphaFoldDB" id="A0A1Q9C7Y4"/>
<feature type="domain" description="Manganese/iron superoxide dismutase N-terminal" evidence="9">
    <location>
        <begin position="810"/>
        <end position="893"/>
    </location>
</feature>
<keyword evidence="5" id="KW-0479">Metal-binding</keyword>
<dbReference type="Pfam" id="PF12146">
    <property type="entry name" value="Hydrolase_4"/>
    <property type="match status" value="1"/>
</dbReference>
<protein>
    <recommendedName>
        <fullName evidence="4">Superoxide dismutase [Fe]</fullName>
        <ecNumber evidence="3">1.15.1.1</ecNumber>
    </recommendedName>
</protein>
<dbReference type="Pfam" id="PF00081">
    <property type="entry name" value="Sod_Fe_N"/>
    <property type="match status" value="1"/>
</dbReference>
<dbReference type="InterPro" id="IPR022742">
    <property type="entry name" value="Hydrolase_4"/>
</dbReference>
<dbReference type="Pfam" id="PF02777">
    <property type="entry name" value="Sod_Fe_C"/>
    <property type="match status" value="1"/>
</dbReference>
<keyword evidence="13" id="KW-1185">Reference proteome</keyword>
<evidence type="ECO:0000256" key="6">
    <source>
        <dbReference type="ARBA" id="ARBA00023002"/>
    </source>
</evidence>
<dbReference type="SUPFAM" id="SSF54719">
    <property type="entry name" value="Fe,Mn superoxide dismutase (SOD), C-terminal domain"/>
    <property type="match status" value="1"/>
</dbReference>
<evidence type="ECO:0000313" key="13">
    <source>
        <dbReference type="Proteomes" id="UP000186817"/>
    </source>
</evidence>
<comment type="caution">
    <text evidence="12">The sequence shown here is derived from an EMBL/GenBank/DDBJ whole genome shotgun (WGS) entry which is preliminary data.</text>
</comment>
<dbReference type="InterPro" id="IPR019832">
    <property type="entry name" value="Mn/Fe_SOD_C"/>
</dbReference>
<dbReference type="OrthoDB" id="239262at2759"/>
<organism evidence="12 13">
    <name type="scientific">Symbiodinium microadriaticum</name>
    <name type="common">Dinoflagellate</name>
    <name type="synonym">Zooxanthella microadriatica</name>
    <dbReference type="NCBI Taxonomy" id="2951"/>
    <lineage>
        <taxon>Eukaryota</taxon>
        <taxon>Sar</taxon>
        <taxon>Alveolata</taxon>
        <taxon>Dinophyceae</taxon>
        <taxon>Suessiales</taxon>
        <taxon>Symbiodiniaceae</taxon>
        <taxon>Symbiodinium</taxon>
    </lineage>
</organism>
<dbReference type="Proteomes" id="UP000186817">
    <property type="component" value="Unassembled WGS sequence"/>
</dbReference>
<dbReference type="Gene3D" id="3.55.40.20">
    <property type="entry name" value="Iron/manganese superoxide dismutase, C-terminal domain"/>
    <property type="match status" value="1"/>
</dbReference>
<dbReference type="GO" id="GO:0005737">
    <property type="term" value="C:cytoplasm"/>
    <property type="evidence" value="ECO:0007669"/>
    <property type="project" value="TreeGrafter"/>
</dbReference>
<dbReference type="GO" id="GO:0004784">
    <property type="term" value="F:superoxide dismutase activity"/>
    <property type="evidence" value="ECO:0007669"/>
    <property type="project" value="UniProtKB-EC"/>
</dbReference>
<dbReference type="SUPFAM" id="SSF53474">
    <property type="entry name" value="alpha/beta-Hydrolases"/>
    <property type="match status" value="1"/>
</dbReference>
<dbReference type="Gene3D" id="3.40.50.1820">
    <property type="entry name" value="alpha/beta hydrolase"/>
    <property type="match status" value="1"/>
</dbReference>
<dbReference type="InterPro" id="IPR036324">
    <property type="entry name" value="Mn/Fe_SOD_N_sf"/>
</dbReference>
<comment type="cofactor">
    <cofactor evidence="1">
        <name>Fe cation</name>
        <dbReference type="ChEBI" id="CHEBI:24875"/>
    </cofactor>
</comment>
<accession>A0A1Q9C7Y4</accession>
<evidence type="ECO:0000256" key="2">
    <source>
        <dbReference type="ARBA" id="ARBA00008714"/>
    </source>
</evidence>
<evidence type="ECO:0000256" key="5">
    <source>
        <dbReference type="ARBA" id="ARBA00022723"/>
    </source>
</evidence>
<dbReference type="SUPFAM" id="SSF46609">
    <property type="entry name" value="Fe,Mn superoxide dismutase (SOD), N-terminal domain"/>
    <property type="match status" value="1"/>
</dbReference>
<evidence type="ECO:0000256" key="8">
    <source>
        <dbReference type="SAM" id="MobiDB-lite"/>
    </source>
</evidence>
<keyword evidence="6" id="KW-0560">Oxidoreductase</keyword>
<dbReference type="InterPro" id="IPR036314">
    <property type="entry name" value="SOD_C_sf"/>
</dbReference>
<feature type="domain" description="Manganese/iron superoxide dismutase C-terminal" evidence="10">
    <location>
        <begin position="903"/>
        <end position="1009"/>
    </location>
</feature>
<comment type="similarity">
    <text evidence="2">Belongs to the iron/manganese superoxide dismutase family.</text>
</comment>
<evidence type="ECO:0000256" key="1">
    <source>
        <dbReference type="ARBA" id="ARBA00001962"/>
    </source>
</evidence>
<reference evidence="12 13" key="1">
    <citation type="submission" date="2016-02" db="EMBL/GenBank/DDBJ databases">
        <title>Genome analysis of coral dinoflagellate symbionts highlights evolutionary adaptations to a symbiotic lifestyle.</title>
        <authorList>
            <person name="Aranda M."/>
            <person name="Li Y."/>
            <person name="Liew Y.J."/>
            <person name="Baumgarten S."/>
            <person name="Simakov O."/>
            <person name="Wilson M."/>
            <person name="Piel J."/>
            <person name="Ashoor H."/>
            <person name="Bougouffa S."/>
            <person name="Bajic V.B."/>
            <person name="Ryu T."/>
            <person name="Ravasi T."/>
            <person name="Bayer T."/>
            <person name="Micklem G."/>
            <person name="Kim H."/>
            <person name="Bhak J."/>
            <person name="Lajeunesse T.C."/>
            <person name="Voolstra C.R."/>
        </authorList>
    </citation>
    <scope>NUCLEOTIDE SEQUENCE [LARGE SCALE GENOMIC DNA]</scope>
    <source>
        <strain evidence="12 13">CCMP2467</strain>
    </source>
</reference>
<dbReference type="PANTHER" id="PTHR43595:SF2">
    <property type="entry name" value="SMALL RIBOSOMAL SUBUNIT PROTEIN MS42"/>
    <property type="match status" value="1"/>
</dbReference>
<dbReference type="InterPro" id="IPR019831">
    <property type="entry name" value="Mn/Fe_SOD_N"/>
</dbReference>
<name>A0A1Q9C7Y4_SYMMI</name>
<feature type="domain" description="Serine aminopeptidase S33" evidence="11">
    <location>
        <begin position="398"/>
        <end position="633"/>
    </location>
</feature>
<evidence type="ECO:0000256" key="4">
    <source>
        <dbReference type="ARBA" id="ARBA00014767"/>
    </source>
</evidence>
<dbReference type="PRINTS" id="PR01703">
    <property type="entry name" value="MNSODISMTASE"/>
</dbReference>
<dbReference type="Gene3D" id="1.10.287.990">
    <property type="entry name" value="Fe,Mn superoxide dismutase (SOD) domain"/>
    <property type="match status" value="1"/>
</dbReference>
<evidence type="ECO:0000313" key="12">
    <source>
        <dbReference type="EMBL" id="OLP79028.1"/>
    </source>
</evidence>
<dbReference type="EC" id="1.15.1.1" evidence="3"/>
<feature type="region of interest" description="Disordered" evidence="8">
    <location>
        <begin position="516"/>
        <end position="537"/>
    </location>
</feature>
<dbReference type="PROSITE" id="PS00088">
    <property type="entry name" value="SOD_MN"/>
    <property type="match status" value="1"/>
</dbReference>
<evidence type="ECO:0000259" key="10">
    <source>
        <dbReference type="Pfam" id="PF02777"/>
    </source>
</evidence>
<sequence length="1061" mass="114441">METSNRKCHLQAPAKVGNPPLAWVDMASMQGLAASASSPVLGAQPGGPWVNRKFDPLHTVGKHVVMPPMNEAAAVAWKARRKVWRIVGGTDKGGIVVRDGEGLRSQQLRARLVTGTLVEELETRGSRLHFRLLDGCGPPHGWISLKVSGKDLAVPVQCEGFEEYRHVVIHLRDCVQQVFVDKMPSIAELKALLLKHPTWTLGDGVNFKKAGSGASDGILLDSDSVEGELEVIRHASPTPAWYSALAALRAGATDEMANESLKLLSILPSSDEPAKIHLVRGLVLWKWYKFEACLKELEAAQEVESAAHVLLALQICLGRWPEAAALAEGLPDATTLIAGWSSGGAGHFSPSSADFVPETVELRPGLRQMDARIPTIDGVCLGVRLFLQMESGSPRVSRPLVLYFHGNAENVDTYKDPEVFAPLQAASASALIVDFRGYGFSTGGSGPSLSTMNADAEHVCDALPEYFKSRDLPWPWPGGLVLFGRSMGGICACHLAGLRGDLFDGVVLESTMCGSHAPGAEAPPEPPPDGSGMGLGGSRFAPPELTAAVLQTGELCKKLVHGALAVAGGLWDLAETDLGSFVHTMGSEDKLRGYTGRLLILHGELDTIVPVSHSRRLCDAAVSATRRLATLQGQLGTGNSISSVVQYPVSTRDPDNMCSNYKRHLSAEDRRILRVRVKHHMRGRPSWPSSVYEAEKVLLQTFAKSPELCTAFYLNNDFCEKLLSEAATAFEHGVYQEAPAHTQLRMNNPNWEESVQNRVATAAAEERSCQRSSRSCVVCSCGFQVVAAMLGLRCWLVSLVASGVHAGDVFTLPALPYEYDALEPHIDAETMKIHHGKHHAAYVAGLNAAISKSTTDGSMTALTSLQPNASKTGAAHRNHGGGHYNHALFWVNLAPASGSSEPSPDLAAAIDDKFGSLDGLKQAFSKAAMGRFGSGWAWLGVTPQGSLAVTSTANQDNPLMEGLEYSVEKLIPILGLDVWEHAYYLKYQNRRADYVSAFWNVVNWKKVSRNYEEYAKKGQPVPPTPTGGGHAVELCCEKTRRKELVSALMLPAGCSQLCTRR</sequence>
<dbReference type="EMBL" id="LSRX01001534">
    <property type="protein sequence ID" value="OLP79028.1"/>
    <property type="molecule type" value="Genomic_DNA"/>
</dbReference>
<dbReference type="GO" id="GO:0046872">
    <property type="term" value="F:metal ion binding"/>
    <property type="evidence" value="ECO:0007669"/>
    <property type="project" value="UniProtKB-KW"/>
</dbReference>